<sequence length="475" mass="50474">MARQVSALRRALAPVFAAALLVASVGASHAAPPHAAPPHAPPGDAIRVRGVAGDTVVQLLPSEGGGRVRLDVMVRLLGGTMDSLAADRWRVSFSGSAIELQDGVPFAAYNGFALPLHEAVLVSSGVVFVPLQVFSEIVPRFGVGIVWDRSRWEVRLFQAVARREAAPAVPATTPAAPTTPARTASNTPEPRVVVPPSAPPANPATTPATPPASTPGAAAPATPRRDPAAPPGLSRRYTVAVDAGHGGVDPGNNGVVLNGRRVNEARLTLEMAKRLESELRSRGLDVVLTRPEDRLVPLDQRGPIANARRADLFLSLHTNAANPNWRNGSAVRGVETYFLATARTEDERRVAAMENEVVRFEVETNPGAGDPLGFILNDIAQNEHLRESADLAQLVQDALAAKHPGPSRGVKQAGFMVLSKAFMPAILVEVGFGTNIEDARWMASTAGQRDIAQSISDAVFEYLRHYERRTRAAGR</sequence>
<feature type="region of interest" description="Disordered" evidence="4">
    <location>
        <begin position="167"/>
        <end position="233"/>
    </location>
</feature>
<feature type="chain" id="PRO_5041469432" description="N-acetylmuramoyl-L-alanine amidase" evidence="5">
    <location>
        <begin position="31"/>
        <end position="475"/>
    </location>
</feature>
<evidence type="ECO:0000256" key="2">
    <source>
        <dbReference type="ARBA" id="ARBA00011901"/>
    </source>
</evidence>
<evidence type="ECO:0000256" key="5">
    <source>
        <dbReference type="SAM" id="SignalP"/>
    </source>
</evidence>
<feature type="signal peptide" evidence="5">
    <location>
        <begin position="1"/>
        <end position="30"/>
    </location>
</feature>
<dbReference type="EMBL" id="CP130612">
    <property type="protein sequence ID" value="WKW12554.1"/>
    <property type="molecule type" value="Genomic_DNA"/>
</dbReference>
<evidence type="ECO:0000259" key="6">
    <source>
        <dbReference type="SMART" id="SM00646"/>
    </source>
</evidence>
<feature type="compositionally biased region" description="Low complexity" evidence="4">
    <location>
        <begin position="167"/>
        <end position="184"/>
    </location>
</feature>
<evidence type="ECO:0000256" key="1">
    <source>
        <dbReference type="ARBA" id="ARBA00001561"/>
    </source>
</evidence>
<evidence type="ECO:0000313" key="9">
    <source>
        <dbReference type="Proteomes" id="UP001229955"/>
    </source>
</evidence>
<dbReference type="EC" id="3.5.1.28" evidence="2"/>
<organism evidence="8 9">
    <name type="scientific">Pseudogemmatithrix spongiicola</name>
    <dbReference type="NCBI Taxonomy" id="3062599"/>
    <lineage>
        <taxon>Bacteria</taxon>
        <taxon>Pseudomonadati</taxon>
        <taxon>Gemmatimonadota</taxon>
        <taxon>Gemmatimonadia</taxon>
        <taxon>Gemmatimonadales</taxon>
        <taxon>Gemmatimonadaceae</taxon>
        <taxon>Pseudogemmatithrix</taxon>
    </lineage>
</organism>
<dbReference type="Pfam" id="PF01520">
    <property type="entry name" value="Amidase_3"/>
    <property type="match status" value="1"/>
</dbReference>
<dbReference type="AlphaFoldDB" id="A0AA49Q858"/>
<protein>
    <recommendedName>
        <fullName evidence="2">N-acetylmuramoyl-L-alanine amidase</fullName>
        <ecNumber evidence="2">3.5.1.28</ecNumber>
    </recommendedName>
</protein>
<reference evidence="8" key="1">
    <citation type="submission" date="2023-07" db="EMBL/GenBank/DDBJ databases">
        <authorList>
            <person name="Haufschild T."/>
            <person name="Kallscheuer N."/>
            <person name="Hammer J."/>
            <person name="Kohn T."/>
            <person name="Kabuu M."/>
            <person name="Jogler M."/>
            <person name="Wohfarth N."/>
            <person name="Heuer A."/>
            <person name="Rohde M."/>
            <person name="van Teeseling M.C.F."/>
            <person name="Jogler C."/>
        </authorList>
    </citation>
    <scope>NUCLEOTIDE SEQUENCE</scope>
    <source>
        <strain evidence="7">Strain 138</strain>
        <strain evidence="8">Strain 318</strain>
    </source>
</reference>
<accession>A0AA49Q858</accession>
<feature type="compositionally biased region" description="Pro residues" evidence="4">
    <location>
        <begin position="196"/>
        <end position="213"/>
    </location>
</feature>
<dbReference type="InterPro" id="IPR002508">
    <property type="entry name" value="MurNAc-LAA_cat"/>
</dbReference>
<evidence type="ECO:0000313" key="8">
    <source>
        <dbReference type="EMBL" id="WKW15461.1"/>
    </source>
</evidence>
<dbReference type="KEGG" id="pspc:Strain318_001847"/>
<evidence type="ECO:0000256" key="3">
    <source>
        <dbReference type="ARBA" id="ARBA00022801"/>
    </source>
</evidence>
<comment type="catalytic activity">
    <reaction evidence="1">
        <text>Hydrolyzes the link between N-acetylmuramoyl residues and L-amino acid residues in certain cell-wall glycopeptides.</text>
        <dbReference type="EC" id="3.5.1.28"/>
    </reaction>
</comment>
<evidence type="ECO:0000313" key="7">
    <source>
        <dbReference type="EMBL" id="WKW12554.1"/>
    </source>
</evidence>
<feature type="domain" description="MurNAc-LAA" evidence="6">
    <location>
        <begin position="304"/>
        <end position="460"/>
    </location>
</feature>
<gene>
    <name evidence="7" type="ORF">Strain138_001848</name>
    <name evidence="8" type="ORF">Strain318_001847</name>
</gene>
<dbReference type="EMBL" id="CP130613">
    <property type="protein sequence ID" value="WKW15461.1"/>
    <property type="molecule type" value="Genomic_DNA"/>
</dbReference>
<keyword evidence="5" id="KW-0732">Signal</keyword>
<name>A0AA49Q858_9BACT</name>
<keyword evidence="9" id="KW-1185">Reference proteome</keyword>
<accession>A0AA49Q5B6</accession>
<proteinExistence type="predicted"/>
<dbReference type="RefSeq" id="WP_367885432.1">
    <property type="nucleotide sequence ID" value="NZ_CP130612.1"/>
</dbReference>
<dbReference type="InterPro" id="IPR050695">
    <property type="entry name" value="N-acetylmuramoyl_amidase_3"/>
</dbReference>
<dbReference type="CDD" id="cd02696">
    <property type="entry name" value="MurNAc-LAA"/>
    <property type="match status" value="1"/>
</dbReference>
<dbReference type="PANTHER" id="PTHR30404:SF0">
    <property type="entry name" value="N-ACETYLMURAMOYL-L-ALANINE AMIDASE AMIC"/>
    <property type="match status" value="1"/>
</dbReference>
<dbReference type="GO" id="GO:0009253">
    <property type="term" value="P:peptidoglycan catabolic process"/>
    <property type="evidence" value="ECO:0007669"/>
    <property type="project" value="InterPro"/>
</dbReference>
<dbReference type="SMART" id="SM00646">
    <property type="entry name" value="Ami_3"/>
    <property type="match status" value="1"/>
</dbReference>
<evidence type="ECO:0000256" key="4">
    <source>
        <dbReference type="SAM" id="MobiDB-lite"/>
    </source>
</evidence>
<dbReference type="PANTHER" id="PTHR30404">
    <property type="entry name" value="N-ACETYLMURAMOYL-L-ALANINE AMIDASE"/>
    <property type="match status" value="1"/>
</dbReference>
<dbReference type="Proteomes" id="UP001229955">
    <property type="component" value="Chromosome"/>
</dbReference>
<dbReference type="GO" id="GO:0008745">
    <property type="term" value="F:N-acetylmuramoyl-L-alanine amidase activity"/>
    <property type="evidence" value="ECO:0007669"/>
    <property type="project" value="UniProtKB-EC"/>
</dbReference>
<dbReference type="Gene3D" id="3.40.630.40">
    <property type="entry name" value="Zn-dependent exopeptidases"/>
    <property type="match status" value="1"/>
</dbReference>
<keyword evidence="3" id="KW-0378">Hydrolase</keyword>
<dbReference type="GO" id="GO:0030288">
    <property type="term" value="C:outer membrane-bounded periplasmic space"/>
    <property type="evidence" value="ECO:0007669"/>
    <property type="project" value="TreeGrafter"/>
</dbReference>
<dbReference type="SUPFAM" id="SSF53187">
    <property type="entry name" value="Zn-dependent exopeptidases"/>
    <property type="match status" value="1"/>
</dbReference>